<feature type="compositionally biased region" description="Basic residues" evidence="1">
    <location>
        <begin position="1"/>
        <end position="11"/>
    </location>
</feature>
<evidence type="ECO:0000313" key="3">
    <source>
        <dbReference type="Proteomes" id="UP001597277"/>
    </source>
</evidence>
<evidence type="ECO:0008006" key="4">
    <source>
        <dbReference type="Google" id="ProtNLM"/>
    </source>
</evidence>
<feature type="region of interest" description="Disordered" evidence="1">
    <location>
        <begin position="1"/>
        <end position="41"/>
    </location>
</feature>
<evidence type="ECO:0000313" key="2">
    <source>
        <dbReference type="EMBL" id="MFD1716839.1"/>
    </source>
</evidence>
<dbReference type="RefSeq" id="WP_388002259.1">
    <property type="nucleotide sequence ID" value="NZ_JBHUEE010000001.1"/>
</dbReference>
<proteinExistence type="predicted"/>
<gene>
    <name evidence="2" type="ORF">ACFSE6_03260</name>
</gene>
<name>A0ABW4L150_9MICO</name>
<comment type="caution">
    <text evidence="2">The sequence shown here is derived from an EMBL/GenBank/DDBJ whole genome shotgun (WGS) entry which is preliminary data.</text>
</comment>
<accession>A0ABW4L150</accession>
<evidence type="ECO:0000256" key="1">
    <source>
        <dbReference type="SAM" id="MobiDB-lite"/>
    </source>
</evidence>
<keyword evidence="3" id="KW-1185">Reference proteome</keyword>
<sequence length="99" mass="11245">MPSSRRSRRRPYGQGHVPLDEGRLRGMSRTERGPGGEDYTVREVRGSDKSYRCPGCDQIITPGLGHVVAWPNEHLLGAGVDERRHWHTSCWRAGRRPAR</sequence>
<reference evidence="3" key="1">
    <citation type="journal article" date="2019" name="Int. J. Syst. Evol. Microbiol.">
        <title>The Global Catalogue of Microorganisms (GCM) 10K type strain sequencing project: providing services to taxonomists for standard genome sequencing and annotation.</title>
        <authorList>
            <consortium name="The Broad Institute Genomics Platform"/>
            <consortium name="The Broad Institute Genome Sequencing Center for Infectious Disease"/>
            <person name="Wu L."/>
            <person name="Ma J."/>
        </authorList>
    </citation>
    <scope>NUCLEOTIDE SEQUENCE [LARGE SCALE GENOMIC DNA]</scope>
    <source>
        <strain evidence="3">JCM 17130</strain>
    </source>
</reference>
<dbReference type="Proteomes" id="UP001597277">
    <property type="component" value="Unassembled WGS sequence"/>
</dbReference>
<dbReference type="EMBL" id="JBHUEE010000001">
    <property type="protein sequence ID" value="MFD1716839.1"/>
    <property type="molecule type" value="Genomic_DNA"/>
</dbReference>
<feature type="compositionally biased region" description="Basic and acidic residues" evidence="1">
    <location>
        <begin position="18"/>
        <end position="41"/>
    </location>
</feature>
<protein>
    <recommendedName>
        <fullName evidence="4">ATP/GTP-binding protein</fullName>
    </recommendedName>
</protein>
<organism evidence="2 3">
    <name type="scientific">Georgenia deserti</name>
    <dbReference type="NCBI Taxonomy" id="2093781"/>
    <lineage>
        <taxon>Bacteria</taxon>
        <taxon>Bacillati</taxon>
        <taxon>Actinomycetota</taxon>
        <taxon>Actinomycetes</taxon>
        <taxon>Micrococcales</taxon>
        <taxon>Bogoriellaceae</taxon>
        <taxon>Georgenia</taxon>
    </lineage>
</organism>